<reference evidence="1" key="1">
    <citation type="submission" date="2020-10" db="EMBL/GenBank/DDBJ databases">
        <title>Taxonomic study of unclassified bacteria belonging to the class Ktedonobacteria.</title>
        <authorList>
            <person name="Yabe S."/>
            <person name="Wang C.M."/>
            <person name="Zheng Y."/>
            <person name="Sakai Y."/>
            <person name="Cavaletti L."/>
            <person name="Monciardini P."/>
            <person name="Donadio S."/>
        </authorList>
    </citation>
    <scope>NUCLEOTIDE SEQUENCE</scope>
    <source>
        <strain evidence="1">ID150040</strain>
    </source>
</reference>
<dbReference type="SUPFAM" id="SSF50475">
    <property type="entry name" value="FMN-binding split barrel"/>
    <property type="match status" value="1"/>
</dbReference>
<evidence type="ECO:0000313" key="1">
    <source>
        <dbReference type="EMBL" id="GHO93064.1"/>
    </source>
</evidence>
<organism evidence="1 2">
    <name type="scientific">Reticulibacter mediterranei</name>
    <dbReference type="NCBI Taxonomy" id="2778369"/>
    <lineage>
        <taxon>Bacteria</taxon>
        <taxon>Bacillati</taxon>
        <taxon>Chloroflexota</taxon>
        <taxon>Ktedonobacteria</taxon>
        <taxon>Ktedonobacterales</taxon>
        <taxon>Reticulibacteraceae</taxon>
        <taxon>Reticulibacter</taxon>
    </lineage>
</organism>
<protein>
    <submittedName>
        <fullName evidence="1">Uncharacterized protein</fullName>
    </submittedName>
</protein>
<dbReference type="InterPro" id="IPR012349">
    <property type="entry name" value="Split_barrel_FMN-bd"/>
</dbReference>
<keyword evidence="2" id="KW-1185">Reference proteome</keyword>
<sequence>MAIVEGTAELIDDPQISAKMPAYLGKYGALVQSMGWTPESMAADYSQAIRVTPTKITVHVVP</sequence>
<name>A0A8J3IKD8_9CHLR</name>
<dbReference type="EMBL" id="BNJK01000001">
    <property type="protein sequence ID" value="GHO93064.1"/>
    <property type="molecule type" value="Genomic_DNA"/>
</dbReference>
<dbReference type="Proteomes" id="UP000597444">
    <property type="component" value="Unassembled WGS sequence"/>
</dbReference>
<dbReference type="RefSeq" id="WP_220203870.1">
    <property type="nucleotide sequence ID" value="NZ_BNJK01000001.1"/>
</dbReference>
<evidence type="ECO:0000313" key="2">
    <source>
        <dbReference type="Proteomes" id="UP000597444"/>
    </source>
</evidence>
<dbReference type="Gene3D" id="2.30.110.10">
    <property type="entry name" value="Electron Transport, Fmn-binding Protein, Chain A"/>
    <property type="match status" value="1"/>
</dbReference>
<gene>
    <name evidence="1" type="ORF">KSF_031120</name>
</gene>
<accession>A0A8J3IKD8</accession>
<proteinExistence type="predicted"/>
<dbReference type="AlphaFoldDB" id="A0A8J3IKD8"/>
<comment type="caution">
    <text evidence="1">The sequence shown here is derived from an EMBL/GenBank/DDBJ whole genome shotgun (WGS) entry which is preliminary data.</text>
</comment>